<dbReference type="InterPro" id="IPR012340">
    <property type="entry name" value="NA-bd_OB-fold"/>
</dbReference>
<protein>
    <submittedName>
        <fullName evidence="3">Zn-ribbon domain-containing OB-fold protein</fullName>
    </submittedName>
</protein>
<dbReference type="PANTHER" id="PTHR34075">
    <property type="entry name" value="BLR3430 PROTEIN"/>
    <property type="match status" value="1"/>
</dbReference>
<organism evidence="3 4">
    <name type="scientific">Syntrophorhabdus aromaticivorans</name>
    <dbReference type="NCBI Taxonomy" id="328301"/>
    <lineage>
        <taxon>Bacteria</taxon>
        <taxon>Pseudomonadati</taxon>
        <taxon>Thermodesulfobacteriota</taxon>
        <taxon>Syntrophorhabdia</taxon>
        <taxon>Syntrophorhabdales</taxon>
        <taxon>Syntrophorhabdaceae</taxon>
        <taxon>Syntrophorhabdus</taxon>
    </lineage>
</organism>
<reference evidence="3" key="1">
    <citation type="journal article" date="2020" name="Biotechnol. Biofuels">
        <title>New insights from the biogas microbiome by comprehensive genome-resolved metagenomics of nearly 1600 species originating from multiple anaerobic digesters.</title>
        <authorList>
            <person name="Campanaro S."/>
            <person name="Treu L."/>
            <person name="Rodriguez-R L.M."/>
            <person name="Kovalovszki A."/>
            <person name="Ziels R.M."/>
            <person name="Maus I."/>
            <person name="Zhu X."/>
            <person name="Kougias P.G."/>
            <person name="Basile A."/>
            <person name="Luo G."/>
            <person name="Schluter A."/>
            <person name="Konstantinidis K.T."/>
            <person name="Angelidaki I."/>
        </authorList>
    </citation>
    <scope>NUCLEOTIDE SEQUENCE</scope>
    <source>
        <strain evidence="3">AS06rmzACSIP_7</strain>
    </source>
</reference>
<evidence type="ECO:0000313" key="3">
    <source>
        <dbReference type="EMBL" id="NLW33903.1"/>
    </source>
</evidence>
<dbReference type="EMBL" id="JAAYEE010000006">
    <property type="protein sequence ID" value="NLW33903.1"/>
    <property type="molecule type" value="Genomic_DNA"/>
</dbReference>
<dbReference type="SUPFAM" id="SSF50249">
    <property type="entry name" value="Nucleic acid-binding proteins"/>
    <property type="match status" value="1"/>
</dbReference>
<dbReference type="PANTHER" id="PTHR34075:SF5">
    <property type="entry name" value="BLR3430 PROTEIN"/>
    <property type="match status" value="1"/>
</dbReference>
<gene>
    <name evidence="3" type="ORF">GXY80_00275</name>
</gene>
<dbReference type="InterPro" id="IPR002878">
    <property type="entry name" value="ChsH2_C"/>
</dbReference>
<feature type="domain" description="ChsH2 rubredoxin-like zinc ribbon" evidence="2">
    <location>
        <begin position="22"/>
        <end position="57"/>
    </location>
</feature>
<evidence type="ECO:0000259" key="1">
    <source>
        <dbReference type="Pfam" id="PF01796"/>
    </source>
</evidence>
<dbReference type="AlphaFoldDB" id="A0A351U5A3"/>
<feature type="domain" description="ChsH2 C-terminal OB-fold" evidence="1">
    <location>
        <begin position="58"/>
        <end position="120"/>
    </location>
</feature>
<dbReference type="STRING" id="909663.GCA_000512235_01417"/>
<dbReference type="InterPro" id="IPR052513">
    <property type="entry name" value="Thioester_dehydratase-like"/>
</dbReference>
<dbReference type="InterPro" id="IPR022002">
    <property type="entry name" value="ChsH2_Znr"/>
</dbReference>
<proteinExistence type="predicted"/>
<comment type="caution">
    <text evidence="3">The sequence shown here is derived from an EMBL/GenBank/DDBJ whole genome shotgun (WGS) entry which is preliminary data.</text>
</comment>
<reference evidence="3" key="2">
    <citation type="submission" date="2020-01" db="EMBL/GenBank/DDBJ databases">
        <authorList>
            <person name="Campanaro S."/>
        </authorList>
    </citation>
    <scope>NUCLEOTIDE SEQUENCE</scope>
    <source>
        <strain evidence="3">AS06rmzACSIP_7</strain>
    </source>
</reference>
<accession>A0A351U5A3</accession>
<sequence length="137" mass="15248">MGFEKFGRRSFTAMTKTAKFVDLLAEGKVEGSVCKKCGAKFFPPRADCAACFSKEMDWYDVPKKGTLETFTTAQYAPFGFEADPPYTMGVVNFGEGPKLFARLAKDIKIEDIKVGMDVTVRPLKYEDGQLSFEIVKA</sequence>
<evidence type="ECO:0000259" key="2">
    <source>
        <dbReference type="Pfam" id="PF12172"/>
    </source>
</evidence>
<dbReference type="Proteomes" id="UP000777265">
    <property type="component" value="Unassembled WGS sequence"/>
</dbReference>
<evidence type="ECO:0000313" key="4">
    <source>
        <dbReference type="Proteomes" id="UP000777265"/>
    </source>
</evidence>
<dbReference type="Pfam" id="PF01796">
    <property type="entry name" value="OB_ChsH2_C"/>
    <property type="match status" value="1"/>
</dbReference>
<name>A0A351U5A3_9BACT</name>
<dbReference type="Pfam" id="PF12172">
    <property type="entry name" value="zf-ChsH2"/>
    <property type="match status" value="1"/>
</dbReference>
<dbReference type="Gene3D" id="6.10.30.10">
    <property type="match status" value="1"/>
</dbReference>